<organism evidence="3 4">
    <name type="scientific">Melittangium boletus DSM 14713</name>
    <dbReference type="NCBI Taxonomy" id="1294270"/>
    <lineage>
        <taxon>Bacteria</taxon>
        <taxon>Pseudomonadati</taxon>
        <taxon>Myxococcota</taxon>
        <taxon>Myxococcia</taxon>
        <taxon>Myxococcales</taxon>
        <taxon>Cystobacterineae</taxon>
        <taxon>Archangiaceae</taxon>
        <taxon>Melittangium</taxon>
    </lineage>
</organism>
<evidence type="ECO:0000313" key="3">
    <source>
        <dbReference type="EMBL" id="ATB29405.1"/>
    </source>
</evidence>
<dbReference type="Pfam" id="PF02872">
    <property type="entry name" value="5_nucleotid_C"/>
    <property type="match status" value="1"/>
</dbReference>
<gene>
    <name evidence="3" type="ORF">MEBOL_002854</name>
</gene>
<dbReference type="OrthoDB" id="9803927at2"/>
<dbReference type="GO" id="GO:0009166">
    <property type="term" value="P:nucleotide catabolic process"/>
    <property type="evidence" value="ECO:0007669"/>
    <property type="project" value="InterPro"/>
</dbReference>
<feature type="domain" description="5'-Nucleotidase C-terminal" evidence="2">
    <location>
        <begin position="415"/>
        <end position="617"/>
    </location>
</feature>
<proteinExistence type="inferred from homology"/>
<accession>A0A250ICC1</accession>
<reference evidence="3 4" key="1">
    <citation type="submission" date="2017-06" db="EMBL/GenBank/DDBJ databases">
        <authorList>
            <person name="Kim H.J."/>
            <person name="Triplett B.A."/>
        </authorList>
    </citation>
    <scope>NUCLEOTIDE SEQUENCE [LARGE SCALE GENOMIC DNA]</scope>
    <source>
        <strain evidence="3 4">DSM 14713</strain>
    </source>
</reference>
<feature type="signal peptide" evidence="1">
    <location>
        <begin position="1"/>
        <end position="23"/>
    </location>
</feature>
<dbReference type="RefSeq" id="WP_095977972.1">
    <property type="nucleotide sequence ID" value="NZ_CP022163.1"/>
</dbReference>
<keyword evidence="1" id="KW-0547">Nucleotide-binding</keyword>
<dbReference type="PRINTS" id="PR01607">
    <property type="entry name" value="APYRASEFAMLY"/>
</dbReference>
<dbReference type="SUPFAM" id="SSF55816">
    <property type="entry name" value="5'-nucleotidase (syn. UDP-sugar hydrolase), C-terminal domain"/>
    <property type="match status" value="1"/>
</dbReference>
<name>A0A250ICC1_9BACT</name>
<feature type="chain" id="PRO_5011822953" description="5'-Nucleotidase C-terminal domain-containing protein" evidence="1">
    <location>
        <begin position="24"/>
        <end position="683"/>
    </location>
</feature>
<dbReference type="GO" id="GO:0000166">
    <property type="term" value="F:nucleotide binding"/>
    <property type="evidence" value="ECO:0007669"/>
    <property type="project" value="UniProtKB-KW"/>
</dbReference>
<dbReference type="Gene3D" id="3.90.780.10">
    <property type="entry name" value="5'-Nucleotidase, C-terminal domain"/>
    <property type="match status" value="1"/>
</dbReference>
<comment type="similarity">
    <text evidence="1">Belongs to the 5'-nucleotidase family.</text>
</comment>
<dbReference type="Gene3D" id="3.60.21.10">
    <property type="match status" value="1"/>
</dbReference>
<dbReference type="InterPro" id="IPR029052">
    <property type="entry name" value="Metallo-depent_PP-like"/>
</dbReference>
<keyword evidence="1" id="KW-0732">Signal</keyword>
<dbReference type="PANTHER" id="PTHR11575">
    <property type="entry name" value="5'-NUCLEOTIDASE-RELATED"/>
    <property type="match status" value="1"/>
</dbReference>
<dbReference type="InterPro" id="IPR006179">
    <property type="entry name" value="5_nucleotidase/apyrase"/>
</dbReference>
<dbReference type="AlphaFoldDB" id="A0A250ICC1"/>
<dbReference type="GO" id="GO:0008253">
    <property type="term" value="F:5'-nucleotidase activity"/>
    <property type="evidence" value="ECO:0007669"/>
    <property type="project" value="TreeGrafter"/>
</dbReference>
<dbReference type="GO" id="GO:0030288">
    <property type="term" value="C:outer membrane-bounded periplasmic space"/>
    <property type="evidence" value="ECO:0007669"/>
    <property type="project" value="TreeGrafter"/>
</dbReference>
<evidence type="ECO:0000313" key="4">
    <source>
        <dbReference type="Proteomes" id="UP000217289"/>
    </source>
</evidence>
<keyword evidence="1" id="KW-0378">Hydrolase</keyword>
<dbReference type="Proteomes" id="UP000217289">
    <property type="component" value="Chromosome"/>
</dbReference>
<evidence type="ECO:0000256" key="1">
    <source>
        <dbReference type="RuleBase" id="RU362119"/>
    </source>
</evidence>
<evidence type="ECO:0000259" key="2">
    <source>
        <dbReference type="Pfam" id="PF02872"/>
    </source>
</evidence>
<protein>
    <recommendedName>
        <fullName evidence="2">5'-Nucleotidase C-terminal domain-containing protein</fullName>
    </recommendedName>
</protein>
<dbReference type="InterPro" id="IPR008334">
    <property type="entry name" value="5'-Nucleotdase_C"/>
</dbReference>
<dbReference type="SUPFAM" id="SSF56300">
    <property type="entry name" value="Metallo-dependent phosphatases"/>
    <property type="match status" value="1"/>
</dbReference>
<dbReference type="PROSITE" id="PS51257">
    <property type="entry name" value="PROKAR_LIPOPROTEIN"/>
    <property type="match status" value="1"/>
</dbReference>
<keyword evidence="4" id="KW-1185">Reference proteome</keyword>
<dbReference type="EMBL" id="CP022163">
    <property type="protein sequence ID" value="ATB29405.1"/>
    <property type="molecule type" value="Genomic_DNA"/>
</dbReference>
<dbReference type="GO" id="GO:0008768">
    <property type="term" value="F:UDP-sugar diphosphatase activity"/>
    <property type="evidence" value="ECO:0007669"/>
    <property type="project" value="TreeGrafter"/>
</dbReference>
<dbReference type="KEGG" id="mbd:MEBOL_002854"/>
<dbReference type="PANTHER" id="PTHR11575:SF24">
    <property type="entry name" value="5'-NUCLEOTIDASE"/>
    <property type="match status" value="1"/>
</dbReference>
<sequence length="683" mass="72180">MQLRTRHLTLAGALSALVLSASCGEETSYTPPTRDPGSTPTPIPTAAFTLQLLHGSDMESGVSATEVAPRFSAVIRALEEQDPKHTLKLANGDLWLPGVFFNAGGDPTLANLPNVGVASAGRGDIAIFNEIGFHAASFGNHEFDNGPREIRNILATETANGATWSGAKFPYLSANLDFSKSDLSGQVVTSGQIIDAANPGTSLHNKVTKSVVFTVEGEKVGVVGATTPQLPRISSPGTVITAPAESTDYDGLAAIIQAEVDALRTANPGLNKVVLMSHMQQLTIEVDELAKRLDGVDVIIAGGNHDVWTDADDTLFPGDTRVGEYPVWKASKSNEPVAVLNVASNWRYVGRFLANFDDKGVLIRALHDTSKNGAYASSEAVMKKLGAESKVNAAVKTVADKVMDVIAAKDGNLFGKTTVYLNGLRPSMRSEETNFGNLYADALVWYGQQTDATTVISLQNGGGIRDAIGTVGTGATPVYGPPAANPTAKKDEGDISQLDIENSLRFNNGLVLLTVTAEQLKEVLENGVAGVAPGATPGSFPQVGGLRFEYDASKTAQVLDSKTFEVVKAGERVRKVVVLTPSGEDVVVENGAVVGNAKRTFRMATSIYLNGGGDGYPFPRFGDRNFVTLSELEPGATATFTTKGHEQHAFASYMAATYPKSGPGYTVADTSRNEDKRIVYLAP</sequence>
<dbReference type="InterPro" id="IPR036907">
    <property type="entry name" value="5'-Nucleotdase_C_sf"/>
</dbReference>